<keyword evidence="1" id="KW-0732">Signal</keyword>
<dbReference type="PANTHER" id="PTHR35340">
    <property type="entry name" value="PQQ ENZYME REPEAT PROTEIN-RELATED"/>
    <property type="match status" value="1"/>
</dbReference>
<reference evidence="2" key="1">
    <citation type="journal article" date="2020" name="Stud. Mycol.">
        <title>101 Dothideomycetes genomes: a test case for predicting lifestyles and emergence of pathogens.</title>
        <authorList>
            <person name="Haridas S."/>
            <person name="Albert R."/>
            <person name="Binder M."/>
            <person name="Bloem J."/>
            <person name="Labutti K."/>
            <person name="Salamov A."/>
            <person name="Andreopoulos B."/>
            <person name="Baker S."/>
            <person name="Barry K."/>
            <person name="Bills G."/>
            <person name="Bluhm B."/>
            <person name="Cannon C."/>
            <person name="Castanera R."/>
            <person name="Culley D."/>
            <person name="Daum C."/>
            <person name="Ezra D."/>
            <person name="Gonzalez J."/>
            <person name="Henrissat B."/>
            <person name="Kuo A."/>
            <person name="Liang C."/>
            <person name="Lipzen A."/>
            <person name="Lutzoni F."/>
            <person name="Magnuson J."/>
            <person name="Mondo S."/>
            <person name="Nolan M."/>
            <person name="Ohm R."/>
            <person name="Pangilinan J."/>
            <person name="Park H.-J."/>
            <person name="Ramirez L."/>
            <person name="Alfaro M."/>
            <person name="Sun H."/>
            <person name="Tritt A."/>
            <person name="Yoshinaga Y."/>
            <person name="Zwiers L.-H."/>
            <person name="Turgeon B."/>
            <person name="Goodwin S."/>
            <person name="Spatafora J."/>
            <person name="Crous P."/>
            <person name="Grigoriev I."/>
        </authorList>
    </citation>
    <scope>NUCLEOTIDE SEQUENCE</scope>
    <source>
        <strain evidence="2">Tuck. ex Michener</strain>
    </source>
</reference>
<evidence type="ECO:0000313" key="2">
    <source>
        <dbReference type="EMBL" id="KAF2234535.1"/>
    </source>
</evidence>
<dbReference type="EMBL" id="ML991798">
    <property type="protein sequence ID" value="KAF2234535.1"/>
    <property type="molecule type" value="Genomic_DNA"/>
</dbReference>
<feature type="signal peptide" evidence="1">
    <location>
        <begin position="1"/>
        <end position="24"/>
    </location>
</feature>
<organism evidence="2 3">
    <name type="scientific">Viridothelium virens</name>
    <name type="common">Speckled blister lichen</name>
    <name type="synonym">Trypethelium virens</name>
    <dbReference type="NCBI Taxonomy" id="1048519"/>
    <lineage>
        <taxon>Eukaryota</taxon>
        <taxon>Fungi</taxon>
        <taxon>Dikarya</taxon>
        <taxon>Ascomycota</taxon>
        <taxon>Pezizomycotina</taxon>
        <taxon>Dothideomycetes</taxon>
        <taxon>Dothideomycetes incertae sedis</taxon>
        <taxon>Trypetheliales</taxon>
        <taxon>Trypetheliaceae</taxon>
        <taxon>Viridothelium</taxon>
    </lineage>
</organism>
<evidence type="ECO:0008006" key="4">
    <source>
        <dbReference type="Google" id="ProtNLM"/>
    </source>
</evidence>
<dbReference type="Pfam" id="PF14269">
    <property type="entry name" value="Arylsulfotran_2"/>
    <property type="match status" value="1"/>
</dbReference>
<sequence length="536" mass="58248">MSFTVRAVLGVFLLLPFLVESTECNENPGPGPGVAHNEVGGNGSTVWPWQIYKSSSFTPPVMDITTNGKPLAPGYIVTTQSDFSAVPAIKAPAPLIMTDTGELVWNGPILNATNLFVQTYENQQVLHYWSGLSTAGGNVGHGYGNVTILDTSYNVIATVCPHVELNIPGNQTFDCIVDIHESFLTDRNTMLVSVYNATPIDLSPIGGPVHGWGFDCLFLEVDPKTNDVLFTWSAQDHVPITHTHQPRNGAGANESFPFDWFHINSVVNIGDNYLVNGRHTWETYLVDSKGNIIWTINGDTGGDFGLLPEDAHFRWQHHSRPHNVSNSSVSISWFNNNNQAFDNGTNPTVGLELLLPLPPSNLSSASVQTIRHLVDAKDNLYVDSQGSYEVDLYGTGNGFITYGEIPVMKEFGPDTSGADVRWTGRVGGDNLVQLYRGYKQIWHGNPTGKPSLVVEKNNATDCPAAYGYVSWNGATDVTAWAVYEGSSSGNLTKAGDVGFKGFETKFNVDADARYVQVAAVVNGTETTKSEVQRLGI</sequence>
<dbReference type="InterPro" id="IPR039535">
    <property type="entry name" value="ASST-like"/>
</dbReference>
<protein>
    <recommendedName>
        <fullName evidence="4">ASST-domain-containing protein</fullName>
    </recommendedName>
</protein>
<dbReference type="InterPro" id="IPR053143">
    <property type="entry name" value="Arylsulfate_ST"/>
</dbReference>
<dbReference type="OrthoDB" id="5427350at2759"/>
<dbReference type="Proteomes" id="UP000800092">
    <property type="component" value="Unassembled WGS sequence"/>
</dbReference>
<name>A0A6A6H913_VIRVR</name>
<dbReference type="AlphaFoldDB" id="A0A6A6H913"/>
<evidence type="ECO:0000256" key="1">
    <source>
        <dbReference type="SAM" id="SignalP"/>
    </source>
</evidence>
<dbReference type="PANTHER" id="PTHR35340:SF6">
    <property type="entry name" value="ASST-DOMAIN-CONTAINING PROTEIN"/>
    <property type="match status" value="1"/>
</dbReference>
<proteinExistence type="predicted"/>
<keyword evidence="3" id="KW-1185">Reference proteome</keyword>
<accession>A0A6A6H913</accession>
<evidence type="ECO:0000313" key="3">
    <source>
        <dbReference type="Proteomes" id="UP000800092"/>
    </source>
</evidence>
<gene>
    <name evidence="2" type="ORF">EV356DRAFT_446480</name>
</gene>
<feature type="chain" id="PRO_5025473918" description="ASST-domain-containing protein" evidence="1">
    <location>
        <begin position="25"/>
        <end position="536"/>
    </location>
</feature>